<feature type="chain" id="PRO_5007573073" description="Lipoprotein" evidence="1">
    <location>
        <begin position="22"/>
        <end position="200"/>
    </location>
</feature>
<dbReference type="RefSeq" id="WP_061835833.1">
    <property type="nucleotide sequence ID" value="NZ_LUKE01000003.1"/>
</dbReference>
<accession>A0A150WK28</accession>
<sequence>MKSFKPFTAVLIAALALSACAKKDSDFAAKYKTNKMGAEATNVEETAAADQVALGEGIDIDIVKIDRALNGSEKVMTSVVAINNYQFSLTTRHAALELRTGTMNVGNNVRIDAAAVCANANCTAYYVLVNAYKDNKLVIQEGVRKYFEVSTTSLDRYAKLKAERALPLVRANAWTSADMYDGTVMVGYLNGNATSGTYIK</sequence>
<evidence type="ECO:0000313" key="3">
    <source>
        <dbReference type="Proteomes" id="UP000075320"/>
    </source>
</evidence>
<name>A0A150WK28_BDEBC</name>
<gene>
    <name evidence="2" type="ORF">AZI86_14075</name>
</gene>
<dbReference type="EMBL" id="LUKE01000003">
    <property type="protein sequence ID" value="KYG63935.1"/>
    <property type="molecule type" value="Genomic_DNA"/>
</dbReference>
<proteinExistence type="predicted"/>
<dbReference type="PROSITE" id="PS51257">
    <property type="entry name" value="PROKAR_LIPOPROTEIN"/>
    <property type="match status" value="1"/>
</dbReference>
<organism evidence="2 3">
    <name type="scientific">Bdellovibrio bacteriovorus</name>
    <dbReference type="NCBI Taxonomy" id="959"/>
    <lineage>
        <taxon>Bacteria</taxon>
        <taxon>Pseudomonadati</taxon>
        <taxon>Bdellovibrionota</taxon>
        <taxon>Bdellovibrionia</taxon>
        <taxon>Bdellovibrionales</taxon>
        <taxon>Pseudobdellovibrionaceae</taxon>
        <taxon>Bdellovibrio</taxon>
    </lineage>
</organism>
<feature type="signal peptide" evidence="1">
    <location>
        <begin position="1"/>
        <end position="21"/>
    </location>
</feature>
<evidence type="ECO:0000256" key="1">
    <source>
        <dbReference type="SAM" id="SignalP"/>
    </source>
</evidence>
<protein>
    <recommendedName>
        <fullName evidence="4">Lipoprotein</fullName>
    </recommendedName>
</protein>
<reference evidence="2 3" key="1">
    <citation type="submission" date="2016-03" db="EMBL/GenBank/DDBJ databases">
        <authorList>
            <person name="Ploux O."/>
        </authorList>
    </citation>
    <scope>NUCLEOTIDE SEQUENCE [LARGE SCALE GENOMIC DNA]</scope>
    <source>
        <strain evidence="2 3">R0</strain>
    </source>
</reference>
<keyword evidence="1" id="KW-0732">Signal</keyword>
<evidence type="ECO:0008006" key="4">
    <source>
        <dbReference type="Google" id="ProtNLM"/>
    </source>
</evidence>
<dbReference type="OrthoDB" id="5292883at2"/>
<comment type="caution">
    <text evidence="2">The sequence shown here is derived from an EMBL/GenBank/DDBJ whole genome shotgun (WGS) entry which is preliminary data.</text>
</comment>
<evidence type="ECO:0000313" key="2">
    <source>
        <dbReference type="EMBL" id="KYG63935.1"/>
    </source>
</evidence>
<dbReference type="AlphaFoldDB" id="A0A150WK28"/>
<keyword evidence="3" id="KW-1185">Reference proteome</keyword>
<dbReference type="Proteomes" id="UP000075320">
    <property type="component" value="Unassembled WGS sequence"/>
</dbReference>